<dbReference type="InterPro" id="IPR029035">
    <property type="entry name" value="DHS-like_NAD/FAD-binding_dom"/>
</dbReference>
<dbReference type="OMA" id="MPLYHVH"/>
<evidence type="ECO:0000259" key="6">
    <source>
        <dbReference type="Pfam" id="PF02775"/>
    </source>
</evidence>
<dbReference type="InterPro" id="IPR029061">
    <property type="entry name" value="THDP-binding"/>
</dbReference>
<feature type="region of interest" description="Disordered" evidence="4">
    <location>
        <begin position="1145"/>
        <end position="1167"/>
    </location>
</feature>
<dbReference type="Gene3D" id="3.40.50.1220">
    <property type="entry name" value="TPP-binding domain"/>
    <property type="match status" value="1"/>
</dbReference>
<evidence type="ECO:0000256" key="3">
    <source>
        <dbReference type="ARBA" id="ARBA00023052"/>
    </source>
</evidence>
<dbReference type="Gene3D" id="3.40.50.12780">
    <property type="entry name" value="N-terminal domain of ligase-like"/>
    <property type="match status" value="1"/>
</dbReference>
<dbReference type="InterPro" id="IPR045851">
    <property type="entry name" value="AMP-bd_C_sf"/>
</dbReference>
<dbReference type="SUPFAM" id="SSF52518">
    <property type="entry name" value="Thiamin diphosphate-binding fold (THDP-binding)"/>
    <property type="match status" value="2"/>
</dbReference>
<feature type="domain" description="Thiamine pyrophosphate enzyme N-terminal TPP-binding" evidence="7">
    <location>
        <begin position="649"/>
        <end position="754"/>
    </location>
</feature>
<evidence type="ECO:0000259" key="7">
    <source>
        <dbReference type="Pfam" id="PF02776"/>
    </source>
</evidence>
<organism evidence="8 9">
    <name type="scientific">Plasmodium gonderi</name>
    <dbReference type="NCBI Taxonomy" id="77519"/>
    <lineage>
        <taxon>Eukaryota</taxon>
        <taxon>Sar</taxon>
        <taxon>Alveolata</taxon>
        <taxon>Apicomplexa</taxon>
        <taxon>Aconoidasida</taxon>
        <taxon>Haemosporida</taxon>
        <taxon>Plasmodiidae</taxon>
        <taxon>Plasmodium</taxon>
        <taxon>Plasmodium (Plasmodium)</taxon>
    </lineage>
</organism>
<feature type="domain" description="AMP-dependent synthetase/ligase" evidence="5">
    <location>
        <begin position="22"/>
        <end position="415"/>
    </location>
</feature>
<dbReference type="GO" id="GO:0031956">
    <property type="term" value="F:medium-chain fatty acid-CoA ligase activity"/>
    <property type="evidence" value="ECO:0007669"/>
    <property type="project" value="TreeGrafter"/>
</dbReference>
<evidence type="ECO:0000313" key="8">
    <source>
        <dbReference type="EMBL" id="GAW81832.1"/>
    </source>
</evidence>
<evidence type="ECO:0000256" key="2">
    <source>
        <dbReference type="ARBA" id="ARBA00022598"/>
    </source>
</evidence>
<reference evidence="9" key="1">
    <citation type="submission" date="2017-04" db="EMBL/GenBank/DDBJ databases">
        <title>Plasmodium gonderi genome.</title>
        <authorList>
            <person name="Arisue N."/>
            <person name="Honma H."/>
            <person name="Kawai S."/>
            <person name="Tougan T."/>
            <person name="Tanabe K."/>
            <person name="Horii T."/>
        </authorList>
    </citation>
    <scope>NUCLEOTIDE SEQUENCE [LARGE SCALE GENOMIC DNA]</scope>
    <source>
        <strain evidence="9">ATCC 30045</strain>
    </source>
</reference>
<name>A0A1Y1JLY4_PLAGO</name>
<accession>A0A1Y1JLY4</accession>
<evidence type="ECO:0000259" key="5">
    <source>
        <dbReference type="Pfam" id="PF00501"/>
    </source>
</evidence>
<gene>
    <name evidence="8" type="ORF">PGO_112860</name>
</gene>
<dbReference type="Pfam" id="PF02776">
    <property type="entry name" value="TPP_enzyme_N"/>
    <property type="match status" value="1"/>
</dbReference>
<dbReference type="PANTHER" id="PTHR43201:SF5">
    <property type="entry name" value="MEDIUM-CHAIN ACYL-COA LIGASE ACSF2, MITOCHONDRIAL"/>
    <property type="match status" value="1"/>
</dbReference>
<dbReference type="GeneID" id="39748564"/>
<evidence type="ECO:0000313" key="9">
    <source>
        <dbReference type="Proteomes" id="UP000195521"/>
    </source>
</evidence>
<evidence type="ECO:0000256" key="1">
    <source>
        <dbReference type="ARBA" id="ARBA00006432"/>
    </source>
</evidence>
<dbReference type="EMBL" id="BDQF01000012">
    <property type="protein sequence ID" value="GAW81832.1"/>
    <property type="molecule type" value="Genomic_DNA"/>
</dbReference>
<keyword evidence="3" id="KW-0786">Thiamine pyrophosphate</keyword>
<dbReference type="Proteomes" id="UP000195521">
    <property type="component" value="Unassembled WGS sequence"/>
</dbReference>
<dbReference type="PANTHER" id="PTHR43201">
    <property type="entry name" value="ACYL-COA SYNTHETASE"/>
    <property type="match status" value="1"/>
</dbReference>
<dbReference type="SUPFAM" id="SSF56801">
    <property type="entry name" value="Acetyl-CoA synthetase-like"/>
    <property type="match status" value="1"/>
</dbReference>
<feature type="domain" description="Thiamine pyrophosphate enzyme TPP-binding" evidence="6">
    <location>
        <begin position="1217"/>
        <end position="1354"/>
    </location>
</feature>
<keyword evidence="2" id="KW-0436">Ligase</keyword>
<evidence type="ECO:0000256" key="4">
    <source>
        <dbReference type="SAM" id="MobiDB-lite"/>
    </source>
</evidence>
<dbReference type="InterPro" id="IPR011766">
    <property type="entry name" value="TPP_enzyme_TPP-bd"/>
</dbReference>
<dbReference type="InterPro" id="IPR042099">
    <property type="entry name" value="ANL_N_sf"/>
</dbReference>
<dbReference type="InterPro" id="IPR012001">
    <property type="entry name" value="Thiamin_PyroP_enz_TPP-bd_dom"/>
</dbReference>
<dbReference type="Pfam" id="PF00501">
    <property type="entry name" value="AMP-binding"/>
    <property type="match status" value="1"/>
</dbReference>
<dbReference type="Pfam" id="PF02775">
    <property type="entry name" value="TPP_enzyme_C"/>
    <property type="match status" value="1"/>
</dbReference>
<dbReference type="GO" id="GO:0030976">
    <property type="term" value="F:thiamine pyrophosphate binding"/>
    <property type="evidence" value="ECO:0007669"/>
    <property type="project" value="InterPro"/>
</dbReference>
<dbReference type="RefSeq" id="XP_028544421.1">
    <property type="nucleotide sequence ID" value="XM_028688620.1"/>
</dbReference>
<sequence>MNEDNSLRTFLHLENVKERYIVDLNTEKQKFSYEEVNEEIERLISFFKSINVQPGEEISILLFNSIEYVVCFLGVNYNKNICLPLNTNLKKEEYVSYLVNNCKYIIIHDYDENNLNYSSIKKKHSYYKCVCKSIEELGEEYNIGVIKIKKNREKPHFTYTLYNPTVVNQTHDKKIAEKNAQNGENKLAKKEKDDFCLHLHTSGTTSKVKIVQLTNRNIKTSIVNITSSYGINKEDNTVVVMPLYHVHGLIGVLMPILYSKGNVLFQVGHSFSASEFWSNVVHYNITYFSAVPTILKILLIRYESDYFVNGVKVKHKLRFIRTSSSQLDEQLEKEIEKKFETNVLQAYGMTEACHQVSANKFIFIDENNVQICKKYKSVGIPNVGVVIYNHEKKKICDENELGEICINGKNIMYGYKEMKDNDNICVYINTVEEKTHYMGRNKFLVIGESVPFFKTGDVGYVDAENFLFISGRIKEIINRGGEKIIPNEIDNVLRDHPLVADCLTFSLPDEVYGEIISTAVILDHKGILSDASPRGDTTECAKTIETKVSNSLVITTHGSTCIGDSFNLSERKPIVDHEFNVEMSRNLNLMHFQLREELIHYMKKNLADFKIPKNIYFVNNFLKTDTGKLSRRKVTEGVENMRKDEFSIFDVMALALKKFHLDDYIYGLYGIPVNKMIYSFIKNGIYYISFRNEINASLSCNYVNYFDLNKDKKKIGIILTCSGPAFVNTLPGLYNAMINRFPIIYICFENFIDTNLTEFEKYHNFQYFPQFNFLKKCKEICAKVYQVDSLDSFIQHLYDSVRICMRTKSPVYINLNYKLIEKKVTIDKAIELLKLANKYAQMYHLSLNVEPSCMTESSAQEEKSFKELLESVLRIYECNKKGVIFLGTNCNYGVKYVLKLSLLLKIPIYTSTMAKCFIKENYMYNANQCKSYLFENIDFCFSFGTVYNFYFNFGKFPNCKKENMLCVDLKHDTHERDIREHGTYEHDMGSTCNHFFFTDLNKIMKRIYFSLKKENITVNVEDRMMWLTAIGEAKQKNIHKICTQVATKHFSAENFTMEEAILIIRHFLIEYLFARNDIPSEYKKYFINYLKYVDRNWVFNMCISNHDDMLRCDTQDVVSKGTNRLACDVPTCRNFFFDSDQDVPQNDCDLSDSSSEDEEKGSSKDVHVKQIKQDKTNYVMGKVGEKKKNKFLTKEIKKRVIITNEGSITLHLGILYLPKLGPYNFVIPQINGMMGVSMNAAICAALNNPKNVVFSILGDSSFGFTSNEVETICRLKLKVVLIIFNNNGIYGDRDFQTKKMNFTQMENHDIYFYLQNPSALYHFSKYENYVTSHGGYGRYVDNREEFIRQMKIVTDEKFNNFPVLLNVIVHDSGSVKFDVHKYIQ</sequence>
<dbReference type="Gene3D" id="3.30.300.30">
    <property type="match status" value="1"/>
</dbReference>
<dbReference type="CDD" id="cd07035">
    <property type="entry name" value="TPP_PYR_POX_like"/>
    <property type="match status" value="1"/>
</dbReference>
<keyword evidence="9" id="KW-1185">Reference proteome</keyword>
<dbReference type="OrthoDB" id="16262at2759"/>
<dbReference type="InterPro" id="IPR000873">
    <property type="entry name" value="AMP-dep_synth/lig_dom"/>
</dbReference>
<comment type="caution">
    <text evidence="8">The sequence shown here is derived from an EMBL/GenBank/DDBJ whole genome shotgun (WGS) entry which is preliminary data.</text>
</comment>
<comment type="similarity">
    <text evidence="1">Belongs to the ATP-dependent AMP-binding enzyme family.</text>
</comment>
<proteinExistence type="inferred from homology"/>
<dbReference type="SUPFAM" id="SSF52467">
    <property type="entry name" value="DHS-like NAD/FAD-binding domain"/>
    <property type="match status" value="1"/>
</dbReference>
<protein>
    <submittedName>
        <fullName evidence="8">Acyl-CoA synthetase</fullName>
    </submittedName>
</protein>
<dbReference type="GO" id="GO:0006631">
    <property type="term" value="P:fatty acid metabolic process"/>
    <property type="evidence" value="ECO:0007669"/>
    <property type="project" value="TreeGrafter"/>
</dbReference>
<dbReference type="Gene3D" id="3.40.50.970">
    <property type="match status" value="2"/>
</dbReference>